<dbReference type="OrthoDB" id="1428473at2"/>
<evidence type="ECO:0008006" key="6">
    <source>
        <dbReference type="Google" id="ProtNLM"/>
    </source>
</evidence>
<name>A0A9X0YH54_9FLAO</name>
<gene>
    <name evidence="2" type="ORF">J2Z56_000015</name>
    <name evidence="3" type="ORF">J2Z57_000681</name>
</gene>
<protein>
    <recommendedName>
        <fullName evidence="6">Nicotinate-nucleotide adenylyltransferase</fullName>
    </recommendedName>
</protein>
<comment type="caution">
    <text evidence="2">The sequence shown here is derived from an EMBL/GenBank/DDBJ whole genome shotgun (WGS) entry which is preliminary data.</text>
</comment>
<dbReference type="Proteomes" id="UP001231587">
    <property type="component" value="Unassembled WGS sequence"/>
</dbReference>
<evidence type="ECO:0000313" key="5">
    <source>
        <dbReference type="Proteomes" id="UP001231587"/>
    </source>
</evidence>
<feature type="signal peptide" evidence="1">
    <location>
        <begin position="1"/>
        <end position="21"/>
    </location>
</feature>
<accession>A0A9X0YH54</accession>
<dbReference type="RefSeq" id="WP_057781908.1">
    <property type="nucleotide sequence ID" value="NZ_JAGGJQ010000001.1"/>
</dbReference>
<evidence type="ECO:0000256" key="1">
    <source>
        <dbReference type="SAM" id="SignalP"/>
    </source>
</evidence>
<evidence type="ECO:0000313" key="4">
    <source>
        <dbReference type="Proteomes" id="UP001138672"/>
    </source>
</evidence>
<sequence>MKKFMSLVCCLFIVNSFYAQSIEPLNNYNSQMALNQGRNVTALSAIEALTPAKTTKATVKTVGVNATYINSSRFTENAMFVKAFQERAAQYNLKDHKVYDSKSKSTYDVVFSNKKGTMTINYNKIGEIKESKEKYKDVALPKPVIISIMKAYPEWRFENNVCNINYKYNKGISTLYKVTISNGKHTKTVKSDDQGNLL</sequence>
<reference evidence="2" key="1">
    <citation type="submission" date="2021-03" db="EMBL/GenBank/DDBJ databases">
        <title>Genomic Encyclopedia of Type Strains, Phase IV (KMG-IV): sequencing the most valuable type-strain genomes for metagenomic binning, comparative biology and taxonomic classification.</title>
        <authorList>
            <person name="Goeker M."/>
        </authorList>
    </citation>
    <scope>NUCLEOTIDE SEQUENCE</scope>
    <source>
        <strain evidence="2">DSM 15523</strain>
        <strain evidence="3 5">DSM 16476</strain>
    </source>
</reference>
<keyword evidence="1" id="KW-0732">Signal</keyword>
<organism evidence="2 4">
    <name type="scientific">Formosa algae</name>
    <dbReference type="NCBI Taxonomy" id="225843"/>
    <lineage>
        <taxon>Bacteria</taxon>
        <taxon>Pseudomonadati</taxon>
        <taxon>Bacteroidota</taxon>
        <taxon>Flavobacteriia</taxon>
        <taxon>Flavobacteriales</taxon>
        <taxon>Flavobacteriaceae</taxon>
        <taxon>Formosa</taxon>
    </lineage>
</organism>
<evidence type="ECO:0000313" key="3">
    <source>
        <dbReference type="EMBL" id="MDQ0334254.1"/>
    </source>
</evidence>
<dbReference type="Gene3D" id="3.10.450.360">
    <property type="match status" value="1"/>
</dbReference>
<dbReference type="EMBL" id="JAUSUU010000002">
    <property type="protein sequence ID" value="MDQ0334254.1"/>
    <property type="molecule type" value="Genomic_DNA"/>
</dbReference>
<dbReference type="EMBL" id="JAGGJQ010000001">
    <property type="protein sequence ID" value="MBP1838119.1"/>
    <property type="molecule type" value="Genomic_DNA"/>
</dbReference>
<dbReference type="Proteomes" id="UP001138672">
    <property type="component" value="Unassembled WGS sequence"/>
</dbReference>
<evidence type="ECO:0000313" key="2">
    <source>
        <dbReference type="EMBL" id="MBP1838119.1"/>
    </source>
</evidence>
<feature type="chain" id="PRO_5040823359" description="Nicotinate-nucleotide adenylyltransferase" evidence="1">
    <location>
        <begin position="22"/>
        <end position="198"/>
    </location>
</feature>
<keyword evidence="5" id="KW-1185">Reference proteome</keyword>
<dbReference type="SUPFAM" id="SSF160574">
    <property type="entry name" value="BT0923-like"/>
    <property type="match status" value="1"/>
</dbReference>
<dbReference type="AlphaFoldDB" id="A0A9X0YH54"/>
<proteinExistence type="predicted"/>